<accession>A0A8H4RGT9</accession>
<dbReference type="EMBL" id="JAAMPI010000782">
    <property type="protein sequence ID" value="KAF4628645.1"/>
    <property type="molecule type" value="Genomic_DNA"/>
</dbReference>
<dbReference type="AlphaFoldDB" id="A0A8H4RGT9"/>
<feature type="transmembrane region" description="Helical" evidence="3">
    <location>
        <begin position="265"/>
        <end position="285"/>
    </location>
</feature>
<evidence type="ECO:0000256" key="1">
    <source>
        <dbReference type="SAM" id="Coils"/>
    </source>
</evidence>
<evidence type="ECO:0000313" key="6">
    <source>
        <dbReference type="Proteomes" id="UP000566819"/>
    </source>
</evidence>
<keyword evidence="1" id="KW-0175">Coiled coil</keyword>
<reference evidence="5 6" key="1">
    <citation type="submission" date="2020-03" db="EMBL/GenBank/DDBJ databases">
        <title>Draft Genome Sequence of Cudoniella acicularis.</title>
        <authorList>
            <person name="Buettner E."/>
            <person name="Kellner H."/>
        </authorList>
    </citation>
    <scope>NUCLEOTIDE SEQUENCE [LARGE SCALE GENOMIC DNA]</scope>
    <source>
        <strain evidence="5 6">DSM 108380</strain>
    </source>
</reference>
<feature type="region of interest" description="Disordered" evidence="2">
    <location>
        <begin position="1"/>
        <end position="65"/>
    </location>
</feature>
<evidence type="ECO:0000259" key="4">
    <source>
        <dbReference type="Pfam" id="PF20237"/>
    </source>
</evidence>
<dbReference type="Proteomes" id="UP000566819">
    <property type="component" value="Unassembled WGS sequence"/>
</dbReference>
<keyword evidence="3" id="KW-0472">Membrane</keyword>
<dbReference type="PANTHER" id="PTHR34502:SF4">
    <property type="entry name" value="DUF6594 DOMAIN-CONTAINING PROTEIN"/>
    <property type="match status" value="1"/>
</dbReference>
<sequence>MQANAPRHDNVGFSDRKSQNVSVKTPTTSVELSSLASTAPSSPPSTRRDSTSMRSVNEVEGPPLTEEEIERKPWKYIGYKGYSEFIASDNDFYIVRNFASLNTRITLALQDQISVLEADLEELDAQYSRRDAEDLHNGSFRDDREDRTELIEKITTKLAKYNEFILQQTELKKYPQPFRQDLKSLRNWHHNHDNVAIATDEQAYLTHTQDLISVVPKEKTPLRRFLERSRKFRILPLWMQKAGPELPIYDKDVITYTSDKRIDRFITVVIVGIGTVMLVAPMWILQAIPNNSYKLAVITTFIVTFLGMVSYATAAKPFETLAATAAYSAVLMGVYT</sequence>
<keyword evidence="3" id="KW-0812">Transmembrane</keyword>
<dbReference type="Pfam" id="PF20237">
    <property type="entry name" value="DUF6594"/>
    <property type="match status" value="1"/>
</dbReference>
<keyword evidence="6" id="KW-1185">Reference proteome</keyword>
<feature type="transmembrane region" description="Helical" evidence="3">
    <location>
        <begin position="292"/>
        <end position="312"/>
    </location>
</feature>
<gene>
    <name evidence="5" type="ORF">G7Y89_g9509</name>
</gene>
<dbReference type="PANTHER" id="PTHR34502">
    <property type="entry name" value="DUF6594 DOMAIN-CONTAINING PROTEIN-RELATED"/>
    <property type="match status" value="1"/>
</dbReference>
<evidence type="ECO:0000256" key="3">
    <source>
        <dbReference type="SAM" id="Phobius"/>
    </source>
</evidence>
<proteinExistence type="predicted"/>
<comment type="caution">
    <text evidence="5">The sequence shown here is derived from an EMBL/GenBank/DDBJ whole genome shotgun (WGS) entry which is preliminary data.</text>
</comment>
<dbReference type="InterPro" id="IPR046529">
    <property type="entry name" value="DUF6594"/>
</dbReference>
<feature type="compositionally biased region" description="Polar residues" evidence="2">
    <location>
        <begin position="19"/>
        <end position="31"/>
    </location>
</feature>
<keyword evidence="3" id="KW-1133">Transmembrane helix</keyword>
<feature type="compositionally biased region" description="Basic and acidic residues" evidence="2">
    <location>
        <begin position="1"/>
        <end position="18"/>
    </location>
</feature>
<organism evidence="5 6">
    <name type="scientific">Cudoniella acicularis</name>
    <dbReference type="NCBI Taxonomy" id="354080"/>
    <lineage>
        <taxon>Eukaryota</taxon>
        <taxon>Fungi</taxon>
        <taxon>Dikarya</taxon>
        <taxon>Ascomycota</taxon>
        <taxon>Pezizomycotina</taxon>
        <taxon>Leotiomycetes</taxon>
        <taxon>Helotiales</taxon>
        <taxon>Tricladiaceae</taxon>
        <taxon>Cudoniella</taxon>
    </lineage>
</organism>
<dbReference type="OrthoDB" id="5416037at2759"/>
<name>A0A8H4RGT9_9HELO</name>
<evidence type="ECO:0000313" key="5">
    <source>
        <dbReference type="EMBL" id="KAF4628645.1"/>
    </source>
</evidence>
<feature type="coiled-coil region" evidence="1">
    <location>
        <begin position="106"/>
        <end position="133"/>
    </location>
</feature>
<evidence type="ECO:0000256" key="2">
    <source>
        <dbReference type="SAM" id="MobiDB-lite"/>
    </source>
</evidence>
<protein>
    <recommendedName>
        <fullName evidence="4">DUF6594 domain-containing protein</fullName>
    </recommendedName>
</protein>
<feature type="domain" description="DUF6594" evidence="4">
    <location>
        <begin position="79"/>
        <end position="332"/>
    </location>
</feature>